<evidence type="ECO:0000256" key="3">
    <source>
        <dbReference type="ARBA" id="ARBA00009714"/>
    </source>
</evidence>
<evidence type="ECO:0000256" key="7">
    <source>
        <dbReference type="ARBA" id="ARBA00023006"/>
    </source>
</evidence>
<evidence type="ECO:0000256" key="10">
    <source>
        <dbReference type="ARBA" id="ARBA00024479"/>
    </source>
</evidence>
<keyword evidence="8" id="KW-0445">Lipid transport</keyword>
<protein>
    <recommendedName>
        <fullName evidence="4">Autophagy-related protein 2</fullName>
    </recommendedName>
</protein>
<keyword evidence="9" id="KW-0472">Membrane</keyword>
<keyword evidence="5" id="KW-0813">Transport</keyword>
<dbReference type="PANTHER" id="PTHR13190">
    <property type="entry name" value="AUTOPHAGY-RELATED 2, ISOFORM A"/>
    <property type="match status" value="1"/>
</dbReference>
<feature type="compositionally biased region" description="Basic and acidic residues" evidence="12">
    <location>
        <begin position="861"/>
        <end position="875"/>
    </location>
</feature>
<dbReference type="AlphaFoldDB" id="A0A1B6F3E4"/>
<feature type="region of interest" description="Disordered" evidence="12">
    <location>
        <begin position="851"/>
        <end position="875"/>
    </location>
</feature>
<evidence type="ECO:0000256" key="11">
    <source>
        <dbReference type="ARBA" id="ARBA00024615"/>
    </source>
</evidence>
<evidence type="ECO:0000256" key="6">
    <source>
        <dbReference type="ARBA" id="ARBA00022824"/>
    </source>
</evidence>
<dbReference type="GO" id="GO:0000045">
    <property type="term" value="P:autophagosome assembly"/>
    <property type="evidence" value="ECO:0007669"/>
    <property type="project" value="TreeGrafter"/>
</dbReference>
<dbReference type="GO" id="GO:0034045">
    <property type="term" value="C:phagophore assembly site membrane"/>
    <property type="evidence" value="ECO:0007669"/>
    <property type="project" value="UniProtKB-SubCell"/>
</dbReference>
<accession>A0A1B6F3E4</accession>
<comment type="catalytic activity">
    <reaction evidence="11">
        <text>a 1,2-diacyl-sn-glycero-3-phosphoethanolamine(in) = a 1,2-diacyl-sn-glycero-3-phosphoethanolamine(out)</text>
        <dbReference type="Rhea" id="RHEA:38895"/>
        <dbReference type="ChEBI" id="CHEBI:64612"/>
    </reaction>
</comment>
<dbReference type="InterPro" id="IPR026849">
    <property type="entry name" value="ATG2"/>
</dbReference>
<gene>
    <name evidence="13" type="ORF">g.23037</name>
</gene>
<dbReference type="PANTHER" id="PTHR13190:SF1">
    <property type="entry name" value="AUTOPHAGY-RELATED 2, ISOFORM A"/>
    <property type="match status" value="1"/>
</dbReference>
<comment type="catalytic activity">
    <reaction evidence="10">
        <text>a 1,2-diacyl-sn-glycero-3-phospho-L-serine(in) = a 1,2-diacyl-sn-glycero-3-phospho-L-serine(out)</text>
        <dbReference type="Rhea" id="RHEA:38663"/>
        <dbReference type="ChEBI" id="CHEBI:57262"/>
    </reaction>
</comment>
<dbReference type="GO" id="GO:0032266">
    <property type="term" value="F:phosphatidylinositol-3-phosphate binding"/>
    <property type="evidence" value="ECO:0007669"/>
    <property type="project" value="TreeGrafter"/>
</dbReference>
<evidence type="ECO:0000256" key="1">
    <source>
        <dbReference type="ARBA" id="ARBA00004406"/>
    </source>
</evidence>
<feature type="non-terminal residue" evidence="13">
    <location>
        <position position="875"/>
    </location>
</feature>
<dbReference type="GO" id="GO:0061723">
    <property type="term" value="P:glycophagy"/>
    <property type="evidence" value="ECO:0007669"/>
    <property type="project" value="TreeGrafter"/>
</dbReference>
<evidence type="ECO:0000313" key="13">
    <source>
        <dbReference type="EMBL" id="JAS44779.1"/>
    </source>
</evidence>
<dbReference type="GO" id="GO:0061908">
    <property type="term" value="C:phagophore"/>
    <property type="evidence" value="ECO:0007669"/>
    <property type="project" value="TreeGrafter"/>
</dbReference>
<evidence type="ECO:0000256" key="8">
    <source>
        <dbReference type="ARBA" id="ARBA00023055"/>
    </source>
</evidence>
<dbReference type="GO" id="GO:0061709">
    <property type="term" value="P:reticulophagy"/>
    <property type="evidence" value="ECO:0007669"/>
    <property type="project" value="TreeGrafter"/>
</dbReference>
<evidence type="ECO:0000256" key="5">
    <source>
        <dbReference type="ARBA" id="ARBA00022448"/>
    </source>
</evidence>
<reference evidence="13" key="1">
    <citation type="submission" date="2015-11" db="EMBL/GenBank/DDBJ databases">
        <title>De novo transcriptome assembly of four potential Pierce s Disease insect vectors from Arizona vineyards.</title>
        <authorList>
            <person name="Tassone E.E."/>
        </authorList>
    </citation>
    <scope>NUCLEOTIDE SEQUENCE</scope>
</reference>
<evidence type="ECO:0000256" key="9">
    <source>
        <dbReference type="ARBA" id="ARBA00023136"/>
    </source>
</evidence>
<keyword evidence="7" id="KW-0072">Autophagy</keyword>
<feature type="compositionally biased region" description="Basic residues" evidence="12">
    <location>
        <begin position="441"/>
        <end position="450"/>
    </location>
</feature>
<sequence>MWSSLAFRERIQKSAVRYLLQRYLGQFLEERLSLDQLTIDLYNGTGSVSDVSLDVQAINKLSDEHNLPFEFVDGYISRVSVSVPWTALLTDSNYVEVSGLELTVQPKQTEESETSMLESMWSSMSSSIQMATECLKQSQPENQGSDAPVIEGVEKFAHIIDSLLRRMKVKFVDTLIRLEHLPKGSKTGVAVEINIKHLDYCDEAESDTQRAPDAEFNASSGFTVSQLHLEGITFYTDEFPAEARTVSRSLIVDSQSGETEPDISSKYESKPIIFAKLGGRQDARVQLKKEEIQGPKVQGPKVDIELNLGSLSVFLSPRQVHLLLELCHGIAAPDIQDNSNVARCLQKPMGPKEFERVEQQLLNELHPVTTRGLHTVQGWSSAPLDDSDEEFFPMQGNGHNLSDSMFSDATSLNASFSSSCSSFSKTSTSVTSYNPKSSSAHMKKRRKSTRTRVDGDMGAEESRLHVKLSSLAVVLLHEDILILSPETGQITESSLQQMSRTADQFFSKLGLFAATGYGKKDFEFARKIFVEACHLNHIRLLGAPVIMEIEERYSQSSTVVGAVLTAASVELLECLVEKVASSSQPLVEYVELLTFEEANPSREGESQWVSSQPDVRVQVKHMTKVRANMNTRPRPPCTEFSVLLQKCTTEVDLSIVDRIYPVLNPRPLCTPATTHPGDIDLPGICQAMDLNGQTERTTDIKISSPELIIKLRFPIPDMRPVYDMDRPPWWKRNVRKDVLFIHLSDAVCGTCLNSTEASSNYDIKSKEATVFFQEGDTDVKVPLAYAQADEKTKPNEEGLLRFTVQVHPRMEFADLEEDTAPELPPQASMMQSLYIEPCNTDPSPFSTKRVVYESESSSQNKGEELVIPGDREEMG</sequence>
<feature type="compositionally biased region" description="Low complexity" evidence="12">
    <location>
        <begin position="423"/>
        <end position="432"/>
    </location>
</feature>
<dbReference type="GO" id="GO:0000422">
    <property type="term" value="P:autophagy of mitochondrion"/>
    <property type="evidence" value="ECO:0007669"/>
    <property type="project" value="TreeGrafter"/>
</dbReference>
<organism evidence="13">
    <name type="scientific">Cuerna arida</name>
    <dbReference type="NCBI Taxonomy" id="1464854"/>
    <lineage>
        <taxon>Eukaryota</taxon>
        <taxon>Metazoa</taxon>
        <taxon>Ecdysozoa</taxon>
        <taxon>Arthropoda</taxon>
        <taxon>Hexapoda</taxon>
        <taxon>Insecta</taxon>
        <taxon>Pterygota</taxon>
        <taxon>Neoptera</taxon>
        <taxon>Paraneoptera</taxon>
        <taxon>Hemiptera</taxon>
        <taxon>Auchenorrhyncha</taxon>
        <taxon>Membracoidea</taxon>
        <taxon>Cicadellidae</taxon>
        <taxon>Cicadellinae</taxon>
        <taxon>Proconiini</taxon>
        <taxon>Cuerna</taxon>
    </lineage>
</organism>
<evidence type="ECO:0000256" key="12">
    <source>
        <dbReference type="SAM" id="MobiDB-lite"/>
    </source>
</evidence>
<dbReference type="GO" id="GO:0034727">
    <property type="term" value="P:piecemeal microautophagy of the nucleus"/>
    <property type="evidence" value="ECO:0007669"/>
    <property type="project" value="TreeGrafter"/>
</dbReference>
<evidence type="ECO:0000256" key="4">
    <source>
        <dbReference type="ARBA" id="ARBA00018070"/>
    </source>
</evidence>
<comment type="subcellular location">
    <subcellularLocation>
        <location evidence="1">Endoplasmic reticulum membrane</location>
        <topology evidence="1">Peripheral membrane protein</topology>
    </subcellularLocation>
    <subcellularLocation>
        <location evidence="2">Preautophagosomal structure membrane</location>
        <topology evidence="2">Peripheral membrane protein</topology>
    </subcellularLocation>
</comment>
<evidence type="ECO:0000256" key="2">
    <source>
        <dbReference type="ARBA" id="ARBA00004623"/>
    </source>
</evidence>
<comment type="similarity">
    <text evidence="3">Belongs to the ATG2 family.</text>
</comment>
<name>A0A1B6F3E4_9HEMI</name>
<dbReference type="EMBL" id="GECZ01024990">
    <property type="protein sequence ID" value="JAS44779.1"/>
    <property type="molecule type" value="Transcribed_RNA"/>
</dbReference>
<proteinExistence type="inferred from homology"/>
<dbReference type="GO" id="GO:0005789">
    <property type="term" value="C:endoplasmic reticulum membrane"/>
    <property type="evidence" value="ECO:0007669"/>
    <property type="project" value="UniProtKB-SubCell"/>
</dbReference>
<feature type="region of interest" description="Disordered" evidence="12">
    <location>
        <begin position="423"/>
        <end position="457"/>
    </location>
</feature>
<dbReference type="GO" id="GO:0006869">
    <property type="term" value="P:lipid transport"/>
    <property type="evidence" value="ECO:0007669"/>
    <property type="project" value="UniProtKB-KW"/>
</dbReference>
<dbReference type="GO" id="GO:0043495">
    <property type="term" value="F:protein-membrane adaptor activity"/>
    <property type="evidence" value="ECO:0007669"/>
    <property type="project" value="TreeGrafter"/>
</dbReference>
<keyword evidence="6" id="KW-0256">Endoplasmic reticulum</keyword>